<dbReference type="AlphaFoldDB" id="A0A163XPX7"/>
<feature type="transmembrane region" description="Helical" evidence="1">
    <location>
        <begin position="78"/>
        <end position="97"/>
    </location>
</feature>
<keyword evidence="1" id="KW-1133">Transmembrane helix</keyword>
<evidence type="ECO:0000256" key="1">
    <source>
        <dbReference type="SAM" id="Phobius"/>
    </source>
</evidence>
<comment type="caution">
    <text evidence="2">The sequence shown here is derived from an EMBL/GenBank/DDBJ whole genome shotgun (WGS) entry which is preliminary data.</text>
</comment>
<name>A0A163XPX7_9MYCO</name>
<keyword evidence="1" id="KW-0472">Membrane</keyword>
<reference evidence="3" key="1">
    <citation type="submission" date="2016-04" db="EMBL/GenBank/DDBJ databases">
        <authorList>
            <person name="Strapagiel D."/>
            <person name="Borowka P."/>
            <person name="Marciniak B."/>
            <person name="Bakula Z."/>
            <person name="Van Ingen J."/>
            <person name="Safianowska A."/>
            <person name="Dziadek J."/>
            <person name="Jagielski T."/>
        </authorList>
    </citation>
    <scope>NUCLEOTIDE SEQUENCE [LARGE SCALE GENOMIC DNA]</scope>
    <source>
        <strain evidence="3">1010001458</strain>
    </source>
</reference>
<dbReference type="RefSeq" id="WP_099319097.1">
    <property type="nucleotide sequence ID" value="NZ_CP089224.1"/>
</dbReference>
<feature type="transmembrane region" description="Helical" evidence="1">
    <location>
        <begin position="104"/>
        <end position="129"/>
    </location>
</feature>
<proteinExistence type="predicted"/>
<evidence type="ECO:0000313" key="2">
    <source>
        <dbReference type="EMBL" id="KZS59614.1"/>
    </source>
</evidence>
<sequence>MVSDAVGALTALVDASAMLLVPAMMGFSTVLCLARAPSPLTLVAIHEYLGRAKVFDRIWLLAAFGWIGWAAVRGCALGWTVAAGAAAMALAGLHFWLTGPLRRILAPWVGAILSAGPVTTVSEGGLLIARRRTREDTPALPIDWAVRTLAFVLLACTVLFFSVALIAEPSSFGLAVLVGGFWLSLGVIWFDLAQDVWPGTTSAARLAQCSRYYVQMFEQWKNIGVLVGFGTVMIGAPIAWATGRAGAPVLAFPLWIGACLAYAVFHNQVLHRIGWSRSRVPLPVSVNEYSATHPLWAHSFTLIHVVMAVALLAGLVALHPVHA</sequence>
<feature type="transmembrane region" description="Helical" evidence="1">
    <location>
        <begin position="149"/>
        <end position="167"/>
    </location>
</feature>
<evidence type="ECO:0000313" key="3">
    <source>
        <dbReference type="Proteomes" id="UP000077342"/>
    </source>
</evidence>
<dbReference type="Proteomes" id="UP000077342">
    <property type="component" value="Unassembled WGS sequence"/>
</dbReference>
<feature type="transmembrane region" description="Helical" evidence="1">
    <location>
        <begin position="223"/>
        <end position="240"/>
    </location>
</feature>
<feature type="transmembrane region" description="Helical" evidence="1">
    <location>
        <begin position="247"/>
        <end position="265"/>
    </location>
</feature>
<keyword evidence="1" id="KW-0812">Transmembrane</keyword>
<feature type="transmembrane region" description="Helical" evidence="1">
    <location>
        <begin position="54"/>
        <end position="72"/>
    </location>
</feature>
<keyword evidence="3" id="KW-1185">Reference proteome</keyword>
<feature type="transmembrane region" description="Helical" evidence="1">
    <location>
        <begin position="295"/>
        <end position="318"/>
    </location>
</feature>
<gene>
    <name evidence="2" type="ORF">A4G28_09815</name>
</gene>
<feature type="transmembrane region" description="Helical" evidence="1">
    <location>
        <begin position="172"/>
        <end position="190"/>
    </location>
</feature>
<dbReference type="EMBL" id="LWCI01000137">
    <property type="protein sequence ID" value="KZS59614.1"/>
    <property type="molecule type" value="Genomic_DNA"/>
</dbReference>
<protein>
    <submittedName>
        <fullName evidence="2">Uncharacterized protein</fullName>
    </submittedName>
</protein>
<feature type="transmembrane region" description="Helical" evidence="1">
    <location>
        <begin position="6"/>
        <end position="33"/>
    </location>
</feature>
<organism evidence="2 3">
    <name type="scientific">Mycobacterium ostraviense</name>
    <dbReference type="NCBI Taxonomy" id="2738409"/>
    <lineage>
        <taxon>Bacteria</taxon>
        <taxon>Bacillati</taxon>
        <taxon>Actinomycetota</taxon>
        <taxon>Actinomycetes</taxon>
        <taxon>Mycobacteriales</taxon>
        <taxon>Mycobacteriaceae</taxon>
        <taxon>Mycobacterium</taxon>
    </lineage>
</organism>
<accession>A0A163XPX7</accession>